<sequence length="39" mass="4637">MNNHQQKEPKRLAACVIDMTNLFVLYLFRYFIISSMVDS</sequence>
<evidence type="ECO:0000313" key="2">
    <source>
        <dbReference type="EMBL" id="JAE32069.1"/>
    </source>
</evidence>
<evidence type="ECO:0000256" key="1">
    <source>
        <dbReference type="SAM" id="Phobius"/>
    </source>
</evidence>
<reference evidence="2" key="1">
    <citation type="submission" date="2014-09" db="EMBL/GenBank/DDBJ databases">
        <authorList>
            <person name="Magalhaes I.L.F."/>
            <person name="Oliveira U."/>
            <person name="Santos F.R."/>
            <person name="Vidigal T.H.D.A."/>
            <person name="Brescovit A.D."/>
            <person name="Santos A.J."/>
        </authorList>
    </citation>
    <scope>NUCLEOTIDE SEQUENCE</scope>
    <source>
        <tissue evidence="2">Shoot tissue taken approximately 20 cm above the soil surface</tissue>
    </source>
</reference>
<keyword evidence="1" id="KW-0812">Transmembrane</keyword>
<reference evidence="2" key="2">
    <citation type="journal article" date="2015" name="Data Brief">
        <title>Shoot transcriptome of the giant reed, Arundo donax.</title>
        <authorList>
            <person name="Barrero R.A."/>
            <person name="Guerrero F.D."/>
            <person name="Moolhuijzen P."/>
            <person name="Goolsby J.A."/>
            <person name="Tidwell J."/>
            <person name="Bellgard S.E."/>
            <person name="Bellgard M.I."/>
        </authorList>
    </citation>
    <scope>NUCLEOTIDE SEQUENCE</scope>
    <source>
        <tissue evidence="2">Shoot tissue taken approximately 20 cm above the soil surface</tissue>
    </source>
</reference>
<name>A0A0A9H8E2_ARUDO</name>
<protein>
    <submittedName>
        <fullName evidence="2">Uncharacterized protein</fullName>
    </submittedName>
</protein>
<organism evidence="2">
    <name type="scientific">Arundo donax</name>
    <name type="common">Giant reed</name>
    <name type="synonym">Donax arundinaceus</name>
    <dbReference type="NCBI Taxonomy" id="35708"/>
    <lineage>
        <taxon>Eukaryota</taxon>
        <taxon>Viridiplantae</taxon>
        <taxon>Streptophyta</taxon>
        <taxon>Embryophyta</taxon>
        <taxon>Tracheophyta</taxon>
        <taxon>Spermatophyta</taxon>
        <taxon>Magnoliopsida</taxon>
        <taxon>Liliopsida</taxon>
        <taxon>Poales</taxon>
        <taxon>Poaceae</taxon>
        <taxon>PACMAD clade</taxon>
        <taxon>Arundinoideae</taxon>
        <taxon>Arundineae</taxon>
        <taxon>Arundo</taxon>
    </lineage>
</organism>
<dbReference type="EMBL" id="GBRH01165827">
    <property type="protein sequence ID" value="JAE32069.1"/>
    <property type="molecule type" value="Transcribed_RNA"/>
</dbReference>
<dbReference type="AlphaFoldDB" id="A0A0A9H8E2"/>
<keyword evidence="1" id="KW-1133">Transmembrane helix</keyword>
<feature type="transmembrane region" description="Helical" evidence="1">
    <location>
        <begin position="12"/>
        <end position="33"/>
    </location>
</feature>
<proteinExistence type="predicted"/>
<keyword evidence="1" id="KW-0472">Membrane</keyword>
<accession>A0A0A9H8E2</accession>